<reference evidence="2" key="3">
    <citation type="submission" date="2020-12" db="UniProtKB">
        <authorList>
            <consortium name="EnsemblPlants"/>
        </authorList>
    </citation>
    <scope>IDENTIFICATION</scope>
</reference>
<gene>
    <name evidence="1" type="ORF">PHYPA_007867</name>
</gene>
<evidence type="ECO:0000313" key="2">
    <source>
        <dbReference type="EnsemblPlants" id="PAC:32952880.CDS.1"/>
    </source>
</evidence>
<dbReference type="EMBL" id="ABEU02000005">
    <property type="protein sequence ID" value="PNR54190.1"/>
    <property type="molecule type" value="Genomic_DNA"/>
</dbReference>
<dbReference type="EnsemblPlants" id="Pp3c5_18860V3.1">
    <property type="protein sequence ID" value="PAC:32952880.CDS.1"/>
    <property type="gene ID" value="Pp3c5_18860"/>
</dbReference>
<dbReference type="Gramene" id="Pp3c5_18860V3.1">
    <property type="protein sequence ID" value="PAC:32952880.CDS.1"/>
    <property type="gene ID" value="Pp3c5_18860"/>
</dbReference>
<keyword evidence="3" id="KW-1185">Reference proteome</keyword>
<dbReference type="PaxDb" id="3218-PP1S377_43V6.1"/>
<proteinExistence type="predicted"/>
<dbReference type="InParanoid" id="A0A2K1KK83"/>
<dbReference type="Proteomes" id="UP000006727">
    <property type="component" value="Chromosome 5"/>
</dbReference>
<accession>A0A2K1KK83</accession>
<organism evidence="1">
    <name type="scientific">Physcomitrium patens</name>
    <name type="common">Spreading-leaved earth moss</name>
    <name type="synonym">Physcomitrella patens</name>
    <dbReference type="NCBI Taxonomy" id="3218"/>
    <lineage>
        <taxon>Eukaryota</taxon>
        <taxon>Viridiplantae</taxon>
        <taxon>Streptophyta</taxon>
        <taxon>Embryophyta</taxon>
        <taxon>Bryophyta</taxon>
        <taxon>Bryophytina</taxon>
        <taxon>Bryopsida</taxon>
        <taxon>Funariidae</taxon>
        <taxon>Funariales</taxon>
        <taxon>Funariaceae</taxon>
        <taxon>Physcomitrium</taxon>
    </lineage>
</organism>
<protein>
    <submittedName>
        <fullName evidence="1 2">Uncharacterized protein</fullName>
    </submittedName>
</protein>
<reference evidence="1 3" key="1">
    <citation type="journal article" date="2008" name="Science">
        <title>The Physcomitrella genome reveals evolutionary insights into the conquest of land by plants.</title>
        <authorList>
            <person name="Rensing S."/>
            <person name="Lang D."/>
            <person name="Zimmer A."/>
            <person name="Terry A."/>
            <person name="Salamov A."/>
            <person name="Shapiro H."/>
            <person name="Nishiyama T."/>
            <person name="Perroud P.-F."/>
            <person name="Lindquist E."/>
            <person name="Kamisugi Y."/>
            <person name="Tanahashi T."/>
            <person name="Sakakibara K."/>
            <person name="Fujita T."/>
            <person name="Oishi K."/>
            <person name="Shin-I T."/>
            <person name="Kuroki Y."/>
            <person name="Toyoda A."/>
            <person name="Suzuki Y."/>
            <person name="Hashimoto A."/>
            <person name="Yamaguchi K."/>
            <person name="Sugano A."/>
            <person name="Kohara Y."/>
            <person name="Fujiyama A."/>
            <person name="Anterola A."/>
            <person name="Aoki S."/>
            <person name="Ashton N."/>
            <person name="Barbazuk W.B."/>
            <person name="Barker E."/>
            <person name="Bennetzen J."/>
            <person name="Bezanilla M."/>
            <person name="Blankenship R."/>
            <person name="Cho S.H."/>
            <person name="Dutcher S."/>
            <person name="Estelle M."/>
            <person name="Fawcett J.A."/>
            <person name="Gundlach H."/>
            <person name="Hanada K."/>
            <person name="Heyl A."/>
            <person name="Hicks K.A."/>
            <person name="Hugh J."/>
            <person name="Lohr M."/>
            <person name="Mayer K."/>
            <person name="Melkozernov A."/>
            <person name="Murata T."/>
            <person name="Nelson D."/>
            <person name="Pils B."/>
            <person name="Prigge M."/>
            <person name="Reiss B."/>
            <person name="Renner T."/>
            <person name="Rombauts S."/>
            <person name="Rushton P."/>
            <person name="Sanderfoot A."/>
            <person name="Schween G."/>
            <person name="Shiu S.-H."/>
            <person name="Stueber K."/>
            <person name="Theodoulou F.L."/>
            <person name="Tu H."/>
            <person name="Van de Peer Y."/>
            <person name="Verrier P.J."/>
            <person name="Waters E."/>
            <person name="Wood A."/>
            <person name="Yang L."/>
            <person name="Cove D."/>
            <person name="Cuming A."/>
            <person name="Hasebe M."/>
            <person name="Lucas S."/>
            <person name="Mishler D.B."/>
            <person name="Reski R."/>
            <person name="Grigoriev I."/>
            <person name="Quatrano R.S."/>
            <person name="Boore J.L."/>
        </authorList>
    </citation>
    <scope>NUCLEOTIDE SEQUENCE [LARGE SCALE GENOMIC DNA]</scope>
    <source>
        <strain evidence="2 3">cv. Gransden 2004</strain>
    </source>
</reference>
<reference evidence="1 3" key="2">
    <citation type="journal article" date="2018" name="Plant J.">
        <title>The Physcomitrella patens chromosome-scale assembly reveals moss genome structure and evolution.</title>
        <authorList>
            <person name="Lang D."/>
            <person name="Ullrich K.K."/>
            <person name="Murat F."/>
            <person name="Fuchs J."/>
            <person name="Jenkins J."/>
            <person name="Haas F.B."/>
            <person name="Piednoel M."/>
            <person name="Gundlach H."/>
            <person name="Van Bel M."/>
            <person name="Meyberg R."/>
            <person name="Vives C."/>
            <person name="Morata J."/>
            <person name="Symeonidi A."/>
            <person name="Hiss M."/>
            <person name="Muchero W."/>
            <person name="Kamisugi Y."/>
            <person name="Saleh O."/>
            <person name="Blanc G."/>
            <person name="Decker E.L."/>
            <person name="van Gessel N."/>
            <person name="Grimwood J."/>
            <person name="Hayes R.D."/>
            <person name="Graham S.W."/>
            <person name="Gunter L.E."/>
            <person name="McDaniel S.F."/>
            <person name="Hoernstein S.N.W."/>
            <person name="Larsson A."/>
            <person name="Li F.W."/>
            <person name="Perroud P.F."/>
            <person name="Phillips J."/>
            <person name="Ranjan P."/>
            <person name="Rokshar D.S."/>
            <person name="Rothfels C.J."/>
            <person name="Schneider L."/>
            <person name="Shu S."/>
            <person name="Stevenson D.W."/>
            <person name="Thummler F."/>
            <person name="Tillich M."/>
            <person name="Villarreal Aguilar J.C."/>
            <person name="Widiez T."/>
            <person name="Wong G.K."/>
            <person name="Wymore A."/>
            <person name="Zhang Y."/>
            <person name="Zimmer A.D."/>
            <person name="Quatrano R.S."/>
            <person name="Mayer K.F.X."/>
            <person name="Goodstein D."/>
            <person name="Casacuberta J.M."/>
            <person name="Vandepoele K."/>
            <person name="Reski R."/>
            <person name="Cuming A.C."/>
            <person name="Tuskan G.A."/>
            <person name="Maumus F."/>
            <person name="Salse J."/>
            <person name="Schmutz J."/>
            <person name="Rensing S.A."/>
        </authorList>
    </citation>
    <scope>NUCLEOTIDE SEQUENCE [LARGE SCALE GENOMIC DNA]</scope>
    <source>
        <strain evidence="2 3">cv. Gransden 2004</strain>
    </source>
</reference>
<sequence>MGPEDPCAASPRTVFSEGLEWIVKCGNGRPAESNGIRKTMRGLRIIGGHTATVNNRLVNRPKSAGSRVRARPGKEKQKRNFGISGITLCDSSLTLNLVPHIGTKRK</sequence>
<name>A0A2K1KK83_PHYPA</name>
<dbReference type="AlphaFoldDB" id="A0A2K1KK83"/>
<evidence type="ECO:0000313" key="3">
    <source>
        <dbReference type="Proteomes" id="UP000006727"/>
    </source>
</evidence>
<evidence type="ECO:0000313" key="1">
    <source>
        <dbReference type="EMBL" id="PNR54190.1"/>
    </source>
</evidence>